<evidence type="ECO:0000313" key="2">
    <source>
        <dbReference type="EMBL" id="KAJ7609053.1"/>
    </source>
</evidence>
<sequence length="676" mass="75535">MKLISNMTFWDRFWISAQYIGCLVLVEAAVACRMWLDGDALNDARIIGMVAVSAGMLFTASVDTTNKWTEPITFFATTLVLVGPSGAPQTVWELFSHTCVTVALAAALPIFISSWNGLLTALHLKHRHCQLQEAKQALEQVVQFYKSVLFQALSCIVGICHFVKSICPLLAEGIERICDLIIEYCDLLRQYTTSSEGRPRLLMTSSSSELSALKGTTVGTLARYHRLATSNEAPNSIESTFLRSISYDTTTKLVDLQEEISRLKDRLEKLEAERTQLSQYHSQNLGMVSPLRRMPPEILIEIFSHFLPSIAELFGDASDMKQGSWVISQVCSRWRKIAISTPSLWSTHSARWEELCIQLSATLAGHLAELRGRLPSLQRLWIEWEDAESQVDVSPVISCFETAPALVDAGVRNEKRFISFLVPAHQLTSCRLHGPWRMHSRVLRMAPNVIEARIVVGFNEEPFQAATNQVIEMPQLHRLFVSHLAVLDCLRAPALAELAIQTRKDETPQLRDRLDAFLLRSLCKPRRLCLKGSLNAFTTAEILQNYPHLSSLALIFTSTEVEPIAAHLTMLTLGKSPVISPLLNEICFGSTATTPLDYPLFLKMLASRRRSQQRSLTAAAFLTHDGPDPDPVTLNGLDLLRTGGLDLTVESGFRARKALEGWRYSCVWKDLGHSHA</sequence>
<organism evidence="2 3">
    <name type="scientific">Roridomyces roridus</name>
    <dbReference type="NCBI Taxonomy" id="1738132"/>
    <lineage>
        <taxon>Eukaryota</taxon>
        <taxon>Fungi</taxon>
        <taxon>Dikarya</taxon>
        <taxon>Basidiomycota</taxon>
        <taxon>Agaricomycotina</taxon>
        <taxon>Agaricomycetes</taxon>
        <taxon>Agaricomycetidae</taxon>
        <taxon>Agaricales</taxon>
        <taxon>Marasmiineae</taxon>
        <taxon>Mycenaceae</taxon>
        <taxon>Roridomyces</taxon>
    </lineage>
</organism>
<dbReference type="Proteomes" id="UP001221142">
    <property type="component" value="Unassembled WGS sequence"/>
</dbReference>
<dbReference type="EMBL" id="JARKIF010000042">
    <property type="protein sequence ID" value="KAJ7609053.1"/>
    <property type="molecule type" value="Genomic_DNA"/>
</dbReference>
<evidence type="ECO:0008006" key="4">
    <source>
        <dbReference type="Google" id="ProtNLM"/>
    </source>
</evidence>
<feature type="coiled-coil region" evidence="1">
    <location>
        <begin position="253"/>
        <end position="280"/>
    </location>
</feature>
<dbReference type="InterPro" id="IPR036047">
    <property type="entry name" value="F-box-like_dom_sf"/>
</dbReference>
<reference evidence="2" key="1">
    <citation type="submission" date="2023-03" db="EMBL/GenBank/DDBJ databases">
        <title>Massive genome expansion in bonnet fungi (Mycena s.s.) driven by repeated elements and novel gene families across ecological guilds.</title>
        <authorList>
            <consortium name="Lawrence Berkeley National Laboratory"/>
            <person name="Harder C.B."/>
            <person name="Miyauchi S."/>
            <person name="Viragh M."/>
            <person name="Kuo A."/>
            <person name="Thoen E."/>
            <person name="Andreopoulos B."/>
            <person name="Lu D."/>
            <person name="Skrede I."/>
            <person name="Drula E."/>
            <person name="Henrissat B."/>
            <person name="Morin E."/>
            <person name="Kohler A."/>
            <person name="Barry K."/>
            <person name="LaButti K."/>
            <person name="Morin E."/>
            <person name="Salamov A."/>
            <person name="Lipzen A."/>
            <person name="Mereny Z."/>
            <person name="Hegedus B."/>
            <person name="Baldrian P."/>
            <person name="Stursova M."/>
            <person name="Weitz H."/>
            <person name="Taylor A."/>
            <person name="Grigoriev I.V."/>
            <person name="Nagy L.G."/>
            <person name="Martin F."/>
            <person name="Kauserud H."/>
        </authorList>
    </citation>
    <scope>NUCLEOTIDE SEQUENCE</scope>
    <source>
        <strain evidence="2">9284</strain>
    </source>
</reference>
<gene>
    <name evidence="2" type="ORF">FB45DRAFT_1127816</name>
</gene>
<name>A0AAD7B2S7_9AGAR</name>
<keyword evidence="3" id="KW-1185">Reference proteome</keyword>
<dbReference type="AlphaFoldDB" id="A0AAD7B2S7"/>
<accession>A0AAD7B2S7</accession>
<comment type="caution">
    <text evidence="2">The sequence shown here is derived from an EMBL/GenBank/DDBJ whole genome shotgun (WGS) entry which is preliminary data.</text>
</comment>
<dbReference type="SUPFAM" id="SSF81383">
    <property type="entry name" value="F-box domain"/>
    <property type="match status" value="1"/>
</dbReference>
<evidence type="ECO:0000313" key="3">
    <source>
        <dbReference type="Proteomes" id="UP001221142"/>
    </source>
</evidence>
<dbReference type="Gene3D" id="1.20.1280.50">
    <property type="match status" value="1"/>
</dbReference>
<proteinExistence type="predicted"/>
<evidence type="ECO:0000256" key="1">
    <source>
        <dbReference type="SAM" id="Coils"/>
    </source>
</evidence>
<protein>
    <recommendedName>
        <fullName evidence="4">F-box domain-containing protein</fullName>
    </recommendedName>
</protein>
<keyword evidence="1" id="KW-0175">Coiled coil</keyword>